<name>A0A1E3RM23_MYCFV</name>
<dbReference type="Gene3D" id="3.40.50.300">
    <property type="entry name" value="P-loop containing nucleotide triphosphate hydrolases"/>
    <property type="match status" value="1"/>
</dbReference>
<dbReference type="SMART" id="SM00490">
    <property type="entry name" value="HELICc"/>
    <property type="match status" value="1"/>
</dbReference>
<keyword evidence="3" id="KW-0067">ATP-binding</keyword>
<evidence type="ECO:0000259" key="2">
    <source>
        <dbReference type="PROSITE" id="PS51194"/>
    </source>
</evidence>
<dbReference type="RefSeq" id="WP_069413311.1">
    <property type="nucleotide sequence ID" value="NZ_JACKUL010000026.1"/>
</dbReference>
<feature type="domain" description="Helicase C-terminal" evidence="2">
    <location>
        <begin position="754"/>
        <end position="937"/>
    </location>
</feature>
<keyword evidence="4" id="KW-1185">Reference proteome</keyword>
<dbReference type="STRING" id="1776.BHQ18_09455"/>
<keyword evidence="3" id="KW-0547">Nucleotide-binding</keyword>
<proteinExistence type="predicted"/>
<evidence type="ECO:0000313" key="4">
    <source>
        <dbReference type="Proteomes" id="UP000094053"/>
    </source>
</evidence>
<dbReference type="EMBL" id="MIHA01000005">
    <property type="protein sequence ID" value="ODQ90921.1"/>
    <property type="molecule type" value="Genomic_DNA"/>
</dbReference>
<dbReference type="Proteomes" id="UP000094053">
    <property type="component" value="Unassembled WGS sequence"/>
</dbReference>
<sequence length="1070" mass="118050">MITASDPLSLKYAFRDGMVGELRRDLIGPDDNSEDAHEVITELPLDRYVVGVLWPANEDLQEAPDPDSDDSGDSEGFDDTPVSQALMRYPSSVGITFTVDLGRTNEVNVRLSAARYIPSDAEAEVEESGRSSKRRQKSRPAEWLRVPSVIDPIALNVSESRTEYLPVAPDLQLYVYVRQPKDGAVTVSLALRNTKVAKQKDGLRDAFAWFQVGIAVSTVQPAIMDRTQPQLSSTDRDLNSAALLYRNARVFAIGHGCAATWDPTTEPHVAAIASTFLPEVEVHRARPAQLTDIDLRMSTLSEGPDATVLRNLRAMVAAYREWIDSLDRSVVDGQTDVPPRLRDVAAEHMNDARSAATRIEAGIDLLASDPQVFKAFRLANRAMQIQRARQDWVRKGHQGAIDPGMEQSWYPFQIAYILLNLPGLADRTHQDRDIADLLWFPTGGGKTEAYLGLIAFTIILRRLRDISVTGVAVIMRYTLRLLTIQQFERATTLLCALERLRRDGHELGTKSFSIGLWVGSKATPNNLDDARRALNSLRANQELTENNPVQLTQCPWCGEDLDYSNYSVVKLPERHLVVACGTPSCDFRDGLPVHVVDEDIYRERPELVLGTVDKFAMMAWNEQVRALFSRDELGDAPDLIIQDELHLISGPLGSIVGLYEIAVDAACGVRLSVAGPATSRPKVIASTATIRRADRQIEAVFDRDARQFPPPGIDPDVSFFSEPAPRDTLGTRSYVGVMTAGASHATLMVRTYGALLQAAQDLKGDDQSRDPYWTLLGYFNSLRVLGSATLQVDADVRDRLKVVAGRNETSPRKITKVTELTSRVPSSEIPDALKGLEIALPDGDVDDVVLATNMISVGLDIDRLGLMAVMGQPQSSAEYIQATSRVGRKHPGLVVTIFNSARSRDRSHYESFLPFHQALYRAVEATSATPFAARARDRGLQGVLVALARLLIDELAPDTAAHLADANYDSLTELVRIIDQRVRSTAPEEADATLDQIDALIDVWSREAAAKPNMRYNNSQNVEASLLVEAGKALVDEYTQEAAPWPTLQSMRDVDAESSLYPIAFLRKTK</sequence>
<organism evidence="3 4">
    <name type="scientific">Mycolicibacterium flavescens</name>
    <name type="common">Mycobacterium flavescens</name>
    <dbReference type="NCBI Taxonomy" id="1776"/>
    <lineage>
        <taxon>Bacteria</taxon>
        <taxon>Bacillati</taxon>
        <taxon>Actinomycetota</taxon>
        <taxon>Actinomycetes</taxon>
        <taxon>Mycobacteriales</taxon>
        <taxon>Mycobacteriaceae</taxon>
        <taxon>Mycolicibacterium</taxon>
    </lineage>
</organism>
<dbReference type="PROSITE" id="PS51194">
    <property type="entry name" value="HELICASE_CTER"/>
    <property type="match status" value="1"/>
</dbReference>
<gene>
    <name evidence="3" type="ORF">BHQ18_09455</name>
</gene>
<dbReference type="InterPro" id="IPR001650">
    <property type="entry name" value="Helicase_C-like"/>
</dbReference>
<protein>
    <submittedName>
        <fullName evidence="3">Helicase</fullName>
    </submittedName>
</protein>
<evidence type="ECO:0000256" key="1">
    <source>
        <dbReference type="SAM" id="MobiDB-lite"/>
    </source>
</evidence>
<evidence type="ECO:0000313" key="3">
    <source>
        <dbReference type="EMBL" id="ODQ90921.1"/>
    </source>
</evidence>
<accession>A0A1E3RM23</accession>
<feature type="region of interest" description="Disordered" evidence="1">
    <location>
        <begin position="56"/>
        <end position="81"/>
    </location>
</feature>
<reference evidence="4" key="1">
    <citation type="submission" date="2016-09" db="EMBL/GenBank/DDBJ databases">
        <authorList>
            <person name="Greninger A.L."/>
            <person name="Jerome K.R."/>
            <person name="Mcnair B."/>
            <person name="Wallis C."/>
            <person name="Fang F."/>
        </authorList>
    </citation>
    <scope>NUCLEOTIDE SEQUENCE [LARGE SCALE GENOMIC DNA]</scope>
    <source>
        <strain evidence="4">M6</strain>
    </source>
</reference>
<dbReference type="OrthoDB" id="713315at2"/>
<dbReference type="CDD" id="cd18785">
    <property type="entry name" value="SF2_C"/>
    <property type="match status" value="1"/>
</dbReference>
<comment type="caution">
    <text evidence="3">The sequence shown here is derived from an EMBL/GenBank/DDBJ whole genome shotgun (WGS) entry which is preliminary data.</text>
</comment>
<keyword evidence="3" id="KW-0347">Helicase</keyword>
<dbReference type="SUPFAM" id="SSF52540">
    <property type="entry name" value="P-loop containing nucleoside triphosphate hydrolases"/>
    <property type="match status" value="1"/>
</dbReference>
<feature type="region of interest" description="Disordered" evidence="1">
    <location>
        <begin position="120"/>
        <end position="141"/>
    </location>
</feature>
<keyword evidence="3" id="KW-0378">Hydrolase</keyword>
<feature type="compositionally biased region" description="Acidic residues" evidence="1">
    <location>
        <begin position="59"/>
        <end position="78"/>
    </location>
</feature>
<dbReference type="Pfam" id="PF00271">
    <property type="entry name" value="Helicase_C"/>
    <property type="match status" value="1"/>
</dbReference>
<dbReference type="InterPro" id="IPR027417">
    <property type="entry name" value="P-loop_NTPase"/>
</dbReference>
<dbReference type="AlphaFoldDB" id="A0A1E3RM23"/>
<dbReference type="GO" id="GO:0004386">
    <property type="term" value="F:helicase activity"/>
    <property type="evidence" value="ECO:0007669"/>
    <property type="project" value="UniProtKB-KW"/>
</dbReference>